<gene>
    <name evidence="3" type="ORF">ACFQNJ_11765</name>
</gene>
<evidence type="ECO:0000259" key="2">
    <source>
        <dbReference type="Pfam" id="PF00501"/>
    </source>
</evidence>
<evidence type="ECO:0000313" key="4">
    <source>
        <dbReference type="Proteomes" id="UP001596495"/>
    </source>
</evidence>
<protein>
    <submittedName>
        <fullName evidence="3">AMP-binding protein</fullName>
    </submittedName>
</protein>
<sequence>MIDRFRPALTHEHGQLTHGHLDAEVTRLAGEFRMQGVRTAATLLDNGPAWVIADMALARAGAVHIPIPVFFTEAQVQHALAASGADTLIAPSAMASRWAGLPHRALAAGVQMLTQLSLPGRTVPMPAGTCKITFTSGTTGNPKGVCLSAQGMDQVVQGLVQALAPLDIQKHLCALPLPVLLENIAGVMAPLAHGAQCVVLPLERVGLSGSSSFNPAVFHQTVVQHAPDSLILLPQMLRAWTLWLQATGQRAPASLKMVAVGGAAVGARLIEAAHAVGIPAYEGYGLSEGSSVQTLNLPGASRPGSAGRALPHTQLHIDEQGQIHVAGSLMAGYLGDTALAPAWWATGDIGHLDTDGFLHVHGRLRHVLITAYGRNVSPEWVETALRGEPVVAQAVIFGEGQPQLSAVIWPLQPSVPDEQIEAAVQAANHSLPDYARIGHWVRAQEPFNTASGMATANGRPQRDAIFQRHAGALVPAATA</sequence>
<dbReference type="PANTHER" id="PTHR43767:SF8">
    <property type="entry name" value="LONG-CHAIN-FATTY-ACID--COA LIGASE"/>
    <property type="match status" value="1"/>
</dbReference>
<reference evidence="4" key="1">
    <citation type="journal article" date="2019" name="Int. J. Syst. Evol. Microbiol.">
        <title>The Global Catalogue of Microorganisms (GCM) 10K type strain sequencing project: providing services to taxonomists for standard genome sequencing and annotation.</title>
        <authorList>
            <consortium name="The Broad Institute Genomics Platform"/>
            <consortium name="The Broad Institute Genome Sequencing Center for Infectious Disease"/>
            <person name="Wu L."/>
            <person name="Ma J."/>
        </authorList>
    </citation>
    <scope>NUCLEOTIDE SEQUENCE [LARGE SCALE GENOMIC DNA]</scope>
    <source>
        <strain evidence="4">CCUG 54518</strain>
    </source>
</reference>
<dbReference type="Pfam" id="PF23562">
    <property type="entry name" value="AMP-binding_C_3"/>
    <property type="match status" value="1"/>
</dbReference>
<evidence type="ECO:0000256" key="1">
    <source>
        <dbReference type="ARBA" id="ARBA00022598"/>
    </source>
</evidence>
<dbReference type="Pfam" id="PF00501">
    <property type="entry name" value="AMP-binding"/>
    <property type="match status" value="1"/>
</dbReference>
<keyword evidence="4" id="KW-1185">Reference proteome</keyword>
<accession>A0ABW2RAS5</accession>
<keyword evidence="1" id="KW-0436">Ligase</keyword>
<organism evidence="3 4">
    <name type="scientific">Hydrogenophaga bisanensis</name>
    <dbReference type="NCBI Taxonomy" id="439611"/>
    <lineage>
        <taxon>Bacteria</taxon>
        <taxon>Pseudomonadati</taxon>
        <taxon>Pseudomonadota</taxon>
        <taxon>Betaproteobacteria</taxon>
        <taxon>Burkholderiales</taxon>
        <taxon>Comamonadaceae</taxon>
        <taxon>Hydrogenophaga</taxon>
    </lineage>
</organism>
<dbReference type="RefSeq" id="WP_382257466.1">
    <property type="nucleotide sequence ID" value="NZ_JBHTBX010000007.1"/>
</dbReference>
<dbReference type="InterPro" id="IPR000873">
    <property type="entry name" value="AMP-dep_synth/lig_dom"/>
</dbReference>
<name>A0ABW2RAS5_9BURK</name>
<dbReference type="InterPro" id="IPR042099">
    <property type="entry name" value="ANL_N_sf"/>
</dbReference>
<dbReference type="SUPFAM" id="SSF56801">
    <property type="entry name" value="Acetyl-CoA synthetase-like"/>
    <property type="match status" value="1"/>
</dbReference>
<dbReference type="PROSITE" id="PS00455">
    <property type="entry name" value="AMP_BINDING"/>
    <property type="match status" value="1"/>
</dbReference>
<dbReference type="InterPro" id="IPR050237">
    <property type="entry name" value="ATP-dep_AMP-bd_enzyme"/>
</dbReference>
<dbReference type="InterPro" id="IPR045851">
    <property type="entry name" value="AMP-bd_C_sf"/>
</dbReference>
<evidence type="ECO:0000313" key="3">
    <source>
        <dbReference type="EMBL" id="MFC7435182.1"/>
    </source>
</evidence>
<dbReference type="Proteomes" id="UP001596495">
    <property type="component" value="Unassembled WGS sequence"/>
</dbReference>
<dbReference type="Gene3D" id="3.30.300.30">
    <property type="match status" value="1"/>
</dbReference>
<dbReference type="Gene3D" id="3.40.50.12780">
    <property type="entry name" value="N-terminal domain of ligase-like"/>
    <property type="match status" value="1"/>
</dbReference>
<dbReference type="InterPro" id="IPR020845">
    <property type="entry name" value="AMP-binding_CS"/>
</dbReference>
<proteinExistence type="predicted"/>
<dbReference type="PANTHER" id="PTHR43767">
    <property type="entry name" value="LONG-CHAIN-FATTY-ACID--COA LIGASE"/>
    <property type="match status" value="1"/>
</dbReference>
<feature type="domain" description="AMP-dependent synthetase/ligase" evidence="2">
    <location>
        <begin position="6"/>
        <end position="333"/>
    </location>
</feature>
<dbReference type="EMBL" id="JBHTBX010000007">
    <property type="protein sequence ID" value="MFC7435182.1"/>
    <property type="molecule type" value="Genomic_DNA"/>
</dbReference>
<comment type="caution">
    <text evidence="3">The sequence shown here is derived from an EMBL/GenBank/DDBJ whole genome shotgun (WGS) entry which is preliminary data.</text>
</comment>